<dbReference type="PANTHER" id="PTHR31232:SF43">
    <property type="entry name" value="S-PROTEIN HOMOLOG 29-RELATED"/>
    <property type="match status" value="1"/>
</dbReference>
<name>A0A1S2Z508_CICAR</name>
<evidence type="ECO:0000313" key="8">
    <source>
        <dbReference type="RefSeq" id="XP_004515193.1"/>
    </source>
</evidence>
<comment type="similarity">
    <text evidence="2 6">Belongs to the plant self-incompatibility (S1) protein family.</text>
</comment>
<dbReference type="InterPro" id="IPR010264">
    <property type="entry name" value="Self-incomp_S1"/>
</dbReference>
<dbReference type="RefSeq" id="XP_073223415.1">
    <property type="nucleotide sequence ID" value="XM_073367314.1"/>
</dbReference>
<sequence>MYAAPLKAGGLAREAPSPRNPTEAMYFYENFSKIVGLHVEMTNKSTDFKRLKFPVLNVVMTNKLTDGLKLTVHCKSKDNDLGIHVLVPGQSYGFKFRHNLFGETLFFCFFKWNDVTHWFDIYEDERDYATCKSCYWDIKQTGPCLKDPKGDICYPWNK</sequence>
<organism evidence="7 8">
    <name type="scientific">Cicer arietinum</name>
    <name type="common">Chickpea</name>
    <name type="synonym">Garbanzo</name>
    <dbReference type="NCBI Taxonomy" id="3827"/>
    <lineage>
        <taxon>Eukaryota</taxon>
        <taxon>Viridiplantae</taxon>
        <taxon>Streptophyta</taxon>
        <taxon>Embryophyta</taxon>
        <taxon>Tracheophyta</taxon>
        <taxon>Spermatophyta</taxon>
        <taxon>Magnoliopsida</taxon>
        <taxon>eudicotyledons</taxon>
        <taxon>Gunneridae</taxon>
        <taxon>Pentapetalae</taxon>
        <taxon>rosids</taxon>
        <taxon>fabids</taxon>
        <taxon>Fabales</taxon>
        <taxon>Fabaceae</taxon>
        <taxon>Papilionoideae</taxon>
        <taxon>50 kb inversion clade</taxon>
        <taxon>NPAAA clade</taxon>
        <taxon>Hologalegina</taxon>
        <taxon>IRL clade</taxon>
        <taxon>Cicereae</taxon>
        <taxon>Cicer</taxon>
    </lineage>
</organism>
<evidence type="ECO:0000256" key="3">
    <source>
        <dbReference type="ARBA" id="ARBA00022471"/>
    </source>
</evidence>
<dbReference type="GO" id="GO:0005576">
    <property type="term" value="C:extracellular region"/>
    <property type="evidence" value="ECO:0007669"/>
    <property type="project" value="UniProtKB-SubCell"/>
</dbReference>
<gene>
    <name evidence="8" type="primary">LOC101514770</name>
</gene>
<dbReference type="Proteomes" id="UP000087171">
    <property type="component" value="Unplaced"/>
</dbReference>
<accession>A0A1S2Z508</accession>
<reference evidence="8" key="1">
    <citation type="submission" date="2025-08" db="UniProtKB">
        <authorList>
            <consortium name="RefSeq"/>
        </authorList>
    </citation>
    <scope>IDENTIFICATION</scope>
    <source>
        <tissue evidence="8">Etiolated seedlings</tissue>
    </source>
</reference>
<protein>
    <recommendedName>
        <fullName evidence="6">S-protein homolog</fullName>
    </recommendedName>
</protein>
<evidence type="ECO:0000256" key="1">
    <source>
        <dbReference type="ARBA" id="ARBA00004613"/>
    </source>
</evidence>
<dbReference type="GeneID" id="101514770"/>
<comment type="subcellular location">
    <subcellularLocation>
        <location evidence="1 6">Secreted</location>
    </subcellularLocation>
</comment>
<dbReference type="Pfam" id="PF05938">
    <property type="entry name" value="Self-incomp_S1"/>
    <property type="match status" value="1"/>
</dbReference>
<dbReference type="eggNOG" id="ENOG502S7CQ">
    <property type="taxonomic scope" value="Eukaryota"/>
</dbReference>
<dbReference type="OrthoDB" id="1430548at2759"/>
<dbReference type="AlphaFoldDB" id="A0A1S2Z508"/>
<dbReference type="PANTHER" id="PTHR31232">
    <property type="match status" value="1"/>
</dbReference>
<dbReference type="RefSeq" id="XP_004515193.1">
    <property type="nucleotide sequence ID" value="XM_004515136.1"/>
</dbReference>
<evidence type="ECO:0000256" key="6">
    <source>
        <dbReference type="RuleBase" id="RU367044"/>
    </source>
</evidence>
<keyword evidence="5" id="KW-0732">Signal</keyword>
<keyword evidence="3 6" id="KW-0713">Self-incompatibility</keyword>
<dbReference type="PaxDb" id="3827-XP_004515193.1"/>
<evidence type="ECO:0000256" key="4">
    <source>
        <dbReference type="ARBA" id="ARBA00022525"/>
    </source>
</evidence>
<evidence type="ECO:0000313" key="7">
    <source>
        <dbReference type="Proteomes" id="UP000087171"/>
    </source>
</evidence>
<proteinExistence type="inferred from homology"/>
<dbReference type="GO" id="GO:0060320">
    <property type="term" value="P:rejection of self pollen"/>
    <property type="evidence" value="ECO:0007669"/>
    <property type="project" value="UniProtKB-KW"/>
</dbReference>
<keyword evidence="4 6" id="KW-0964">Secreted</keyword>
<evidence type="ECO:0000256" key="5">
    <source>
        <dbReference type="ARBA" id="ARBA00022729"/>
    </source>
</evidence>
<keyword evidence="7" id="KW-1185">Reference proteome</keyword>
<evidence type="ECO:0000256" key="2">
    <source>
        <dbReference type="ARBA" id="ARBA00005581"/>
    </source>
</evidence>